<dbReference type="AlphaFoldDB" id="A0A090AJA7"/>
<evidence type="ECO:0000313" key="13">
    <source>
        <dbReference type="EMBL" id="BAP54970.1"/>
    </source>
</evidence>
<feature type="transmembrane region" description="Helical" evidence="12">
    <location>
        <begin position="72"/>
        <end position="88"/>
    </location>
</feature>
<dbReference type="PANTHER" id="PTHR13285">
    <property type="entry name" value="ACYLTRANSFERASE"/>
    <property type="match status" value="1"/>
</dbReference>
<evidence type="ECO:0000313" key="14">
    <source>
        <dbReference type="Proteomes" id="UP000031623"/>
    </source>
</evidence>
<comment type="similarity">
    <text evidence="3 11">Belongs to the membrane-bound acyltransferase family.</text>
</comment>
<evidence type="ECO:0000256" key="11">
    <source>
        <dbReference type="PIRNR" id="PIRNR016636"/>
    </source>
</evidence>
<feature type="transmembrane region" description="Helical" evidence="12">
    <location>
        <begin position="108"/>
        <end position="126"/>
    </location>
</feature>
<keyword evidence="11" id="KW-0997">Cell inner membrane</keyword>
<sequence>MIQSSTFWLVLLLSVVVFWLLPKPYRFNFLAIVSISYLATIELKSTLVLLVWTVAFYWLAPQTIGNDSWRRWLLSTLILAILSYLLYFKYLPPLLEAVSFGNEIARQFILPLGISYFTFKFIHYVVEVARGNIQDRSLPQFFCYIFLFPIFSAGPIERFDHFLTHQEERWQLDSMVAGLTRIIHGLIKKFFFCQVVILSLLGPHQEAGFPNANFILERLDLLPTYKIWGFLILSYLYIYIDFSAYSDIAIGASRLFGIQIMENFNWPILATNIANFWQRWHMTLRRWCQAYVYMPMIGLTRNPYLAIYCTWLIIGLWHAGSLNWIAWGLYHSTGVAVFVKWERFKRCKQWFFLNQIPLLRYVSMVITFLFVAGGGVFIANYDHHIYNTLRILAKLFFINLPT</sequence>
<dbReference type="InterPro" id="IPR024194">
    <property type="entry name" value="Ac/AlaTfrase_AlgI/DltB"/>
</dbReference>
<dbReference type="KEGG" id="tig:THII_0673"/>
<reference evidence="13 14" key="1">
    <citation type="journal article" date="2014" name="ISME J.">
        <title>Ecophysiology of Thioploca ingrica as revealed by the complete genome sequence supplemented with proteomic evidence.</title>
        <authorList>
            <person name="Kojima H."/>
            <person name="Ogura Y."/>
            <person name="Yamamoto N."/>
            <person name="Togashi T."/>
            <person name="Mori H."/>
            <person name="Watanabe T."/>
            <person name="Nemoto F."/>
            <person name="Kurokawa K."/>
            <person name="Hayashi T."/>
            <person name="Fukui M."/>
        </authorList>
    </citation>
    <scope>NUCLEOTIDE SEQUENCE [LARGE SCALE GENOMIC DNA]</scope>
</reference>
<evidence type="ECO:0000256" key="9">
    <source>
        <dbReference type="ARBA" id="ARBA00023136"/>
    </source>
</evidence>
<keyword evidence="7 11" id="KW-0016">Alginate biosynthesis</keyword>
<feature type="transmembrane region" description="Helical" evidence="12">
    <location>
        <begin position="6"/>
        <end position="22"/>
    </location>
</feature>
<dbReference type="PANTHER" id="PTHR13285:SF23">
    <property type="entry name" value="TEICHOIC ACID D-ALANYLTRANSFERASE"/>
    <property type="match status" value="1"/>
</dbReference>
<evidence type="ECO:0000256" key="4">
    <source>
        <dbReference type="ARBA" id="ARBA00022475"/>
    </source>
</evidence>
<dbReference type="UniPathway" id="UPA00286"/>
<dbReference type="InterPro" id="IPR028362">
    <property type="entry name" value="AlgI"/>
</dbReference>
<dbReference type="GO" id="GO:0042121">
    <property type="term" value="P:alginic acid biosynthetic process"/>
    <property type="evidence" value="ECO:0007669"/>
    <property type="project" value="UniProtKB-UniRule"/>
</dbReference>
<evidence type="ECO:0000256" key="6">
    <source>
        <dbReference type="ARBA" id="ARBA00022692"/>
    </source>
</evidence>
<protein>
    <recommendedName>
        <fullName evidence="11">Probable alginate O-acetylase</fullName>
        <ecNumber evidence="11">2.3.1.-</ecNumber>
    </recommendedName>
</protein>
<feature type="transmembrane region" description="Helical" evidence="12">
    <location>
        <begin position="29"/>
        <end position="60"/>
    </location>
</feature>
<dbReference type="HOGENOM" id="CLU_025255_3_2_6"/>
<evidence type="ECO:0000256" key="7">
    <source>
        <dbReference type="ARBA" id="ARBA00022841"/>
    </source>
</evidence>
<evidence type="ECO:0000256" key="8">
    <source>
        <dbReference type="ARBA" id="ARBA00022989"/>
    </source>
</evidence>
<organism evidence="13 14">
    <name type="scientific">Thioploca ingrica</name>
    <dbReference type="NCBI Taxonomy" id="40754"/>
    <lineage>
        <taxon>Bacteria</taxon>
        <taxon>Pseudomonadati</taxon>
        <taxon>Pseudomonadota</taxon>
        <taxon>Gammaproteobacteria</taxon>
        <taxon>Thiotrichales</taxon>
        <taxon>Thiotrichaceae</taxon>
        <taxon>Thioploca</taxon>
    </lineage>
</organism>
<dbReference type="InterPro" id="IPR004299">
    <property type="entry name" value="MBOAT_fam"/>
</dbReference>
<dbReference type="GO" id="GO:0016746">
    <property type="term" value="F:acyltransferase activity"/>
    <property type="evidence" value="ECO:0007669"/>
    <property type="project" value="UniProtKB-KW"/>
</dbReference>
<dbReference type="OrthoDB" id="139172at2"/>
<name>A0A090AJA7_9GAMM</name>
<feature type="transmembrane region" description="Helical" evidence="12">
    <location>
        <begin position="221"/>
        <end position="240"/>
    </location>
</feature>
<evidence type="ECO:0000256" key="1">
    <source>
        <dbReference type="ARBA" id="ARBA00004651"/>
    </source>
</evidence>
<keyword evidence="4 11" id="KW-1003">Cell membrane</keyword>
<proteinExistence type="inferred from homology"/>
<evidence type="ECO:0000256" key="5">
    <source>
        <dbReference type="ARBA" id="ARBA00022679"/>
    </source>
</evidence>
<gene>
    <name evidence="13" type="ORF">THII_0673</name>
</gene>
<evidence type="ECO:0000256" key="2">
    <source>
        <dbReference type="ARBA" id="ARBA00005182"/>
    </source>
</evidence>
<comment type="subcellular location">
    <subcellularLocation>
        <location evidence="11">Cell inner membrane</location>
    </subcellularLocation>
    <subcellularLocation>
        <location evidence="1">Cell membrane</location>
        <topology evidence="1">Multi-pass membrane protein</topology>
    </subcellularLocation>
</comment>
<comment type="pathway">
    <text evidence="2 11">Glycan biosynthesis; alginate biosynthesis.</text>
</comment>
<dbReference type="PIRSF" id="PIRSF500217">
    <property type="entry name" value="AlgI"/>
    <property type="match status" value="1"/>
</dbReference>
<evidence type="ECO:0000256" key="10">
    <source>
        <dbReference type="ARBA" id="ARBA00023315"/>
    </source>
</evidence>
<dbReference type="STRING" id="40754.THII_0673"/>
<keyword evidence="9 11" id="KW-0472">Membrane</keyword>
<keyword evidence="8 12" id="KW-1133">Transmembrane helix</keyword>
<dbReference type="Proteomes" id="UP000031623">
    <property type="component" value="Chromosome"/>
</dbReference>
<dbReference type="Pfam" id="PF03062">
    <property type="entry name" value="MBOAT"/>
    <property type="match status" value="1"/>
</dbReference>
<dbReference type="PIRSF" id="PIRSF016636">
    <property type="entry name" value="AlgI_DltB"/>
    <property type="match status" value="1"/>
</dbReference>
<keyword evidence="5 11" id="KW-0808">Transferase</keyword>
<keyword evidence="10 11" id="KW-0012">Acyltransferase</keyword>
<evidence type="ECO:0000256" key="3">
    <source>
        <dbReference type="ARBA" id="ARBA00010323"/>
    </source>
</evidence>
<feature type="transmembrane region" description="Helical" evidence="12">
    <location>
        <begin position="361"/>
        <end position="381"/>
    </location>
</feature>
<dbReference type="EC" id="2.3.1.-" evidence="11"/>
<dbReference type="EMBL" id="AP014633">
    <property type="protein sequence ID" value="BAP54970.1"/>
    <property type="molecule type" value="Genomic_DNA"/>
</dbReference>
<feature type="transmembrane region" description="Helical" evidence="12">
    <location>
        <begin position="302"/>
        <end position="318"/>
    </location>
</feature>
<dbReference type="InterPro" id="IPR051085">
    <property type="entry name" value="MB_O-acyltransferase"/>
</dbReference>
<keyword evidence="6 11" id="KW-0812">Transmembrane</keyword>
<dbReference type="GO" id="GO:0005886">
    <property type="term" value="C:plasma membrane"/>
    <property type="evidence" value="ECO:0007669"/>
    <property type="project" value="UniProtKB-SubCell"/>
</dbReference>
<keyword evidence="14" id="KW-1185">Reference proteome</keyword>
<accession>A0A090AJA7</accession>
<evidence type="ECO:0000256" key="12">
    <source>
        <dbReference type="SAM" id="Phobius"/>
    </source>
</evidence>